<dbReference type="EC" id="2.1.1.297" evidence="4"/>
<dbReference type="InterPro" id="IPR029063">
    <property type="entry name" value="SAM-dependent_MTases_sf"/>
</dbReference>
<dbReference type="AlphaFoldDB" id="B7JV62"/>
<dbReference type="Proteomes" id="UP000008204">
    <property type="component" value="Chromosome"/>
</dbReference>
<evidence type="ECO:0000313" key="6">
    <source>
        <dbReference type="EMBL" id="ACK66914.1"/>
    </source>
</evidence>
<comment type="function">
    <text evidence="4">Methylates the class 1 translation termination release factors RF1/PrfA and RF2/PrfB on the glutamine residue of the universally conserved GGQ motif.</text>
</comment>
<accession>B7JV62</accession>
<evidence type="ECO:0000256" key="3">
    <source>
        <dbReference type="ARBA" id="ARBA00022691"/>
    </source>
</evidence>
<dbReference type="HOGENOM" id="CLU_018398_3_1_3"/>
<keyword evidence="3 4" id="KW-0949">S-adenosyl-L-methionine</keyword>
<dbReference type="GO" id="GO:0003676">
    <property type="term" value="F:nucleic acid binding"/>
    <property type="evidence" value="ECO:0007669"/>
    <property type="project" value="InterPro"/>
</dbReference>
<gene>
    <name evidence="4" type="primary">prmC</name>
    <name evidence="6" type="ordered locus">PCC8801_2918</name>
</gene>
<dbReference type="SUPFAM" id="SSF53335">
    <property type="entry name" value="S-adenosyl-L-methionine-dependent methyltransferases"/>
    <property type="match status" value="1"/>
</dbReference>
<keyword evidence="7" id="KW-1185">Reference proteome</keyword>
<dbReference type="PROSITE" id="PS00092">
    <property type="entry name" value="N6_MTASE"/>
    <property type="match status" value="1"/>
</dbReference>
<name>B7JV62_RIPO1</name>
<dbReference type="KEGG" id="cyp:PCC8801_2918"/>
<feature type="binding site" evidence="4">
    <location>
        <begin position="205"/>
        <end position="208"/>
    </location>
    <ligand>
        <name>substrate</name>
    </ligand>
</feature>
<organism evidence="6 7">
    <name type="scientific">Rippkaea orientalis (strain PCC 8801 / RF-1)</name>
    <name type="common">Cyanothece sp. (strain PCC 8801)</name>
    <dbReference type="NCBI Taxonomy" id="41431"/>
    <lineage>
        <taxon>Bacteria</taxon>
        <taxon>Bacillati</taxon>
        <taxon>Cyanobacteriota</taxon>
        <taxon>Cyanophyceae</taxon>
        <taxon>Oscillatoriophycideae</taxon>
        <taxon>Chroococcales</taxon>
        <taxon>Aphanothecaceae</taxon>
        <taxon>Rippkaea</taxon>
        <taxon>Rippkaea orientalis</taxon>
    </lineage>
</organism>
<feature type="binding site" evidence="4">
    <location>
        <position position="188"/>
    </location>
    <ligand>
        <name>S-adenosyl-L-methionine</name>
        <dbReference type="ChEBI" id="CHEBI:59789"/>
    </ligand>
</feature>
<keyword evidence="2 4" id="KW-0808">Transferase</keyword>
<evidence type="ECO:0000313" key="7">
    <source>
        <dbReference type="Proteomes" id="UP000008204"/>
    </source>
</evidence>
<dbReference type="HAMAP" id="MF_02126">
    <property type="entry name" value="RF_methyltr_PrmC"/>
    <property type="match status" value="1"/>
</dbReference>
<feature type="domain" description="Methyltransferase small" evidence="5">
    <location>
        <begin position="129"/>
        <end position="209"/>
    </location>
</feature>
<comment type="similarity">
    <text evidence="4">Belongs to the protein N5-glutamine methyltransferase family. PrmC subfamily.</text>
</comment>
<dbReference type="EMBL" id="CP001287">
    <property type="protein sequence ID" value="ACK66914.1"/>
    <property type="molecule type" value="Genomic_DNA"/>
</dbReference>
<dbReference type="GO" id="GO:0102559">
    <property type="term" value="F:peptide chain release factor N(5)-glutamine methyltransferase activity"/>
    <property type="evidence" value="ECO:0007669"/>
    <property type="project" value="UniProtKB-EC"/>
</dbReference>
<dbReference type="GO" id="GO:0032259">
    <property type="term" value="P:methylation"/>
    <property type="evidence" value="ECO:0007669"/>
    <property type="project" value="UniProtKB-KW"/>
</dbReference>
<dbReference type="InterPro" id="IPR002052">
    <property type="entry name" value="DNA_methylase_N6_adenine_CS"/>
</dbReference>
<feature type="binding site" evidence="4">
    <location>
        <position position="159"/>
    </location>
    <ligand>
        <name>S-adenosyl-L-methionine</name>
        <dbReference type="ChEBI" id="CHEBI:59789"/>
    </ligand>
</feature>
<feature type="binding site" evidence="4">
    <location>
        <begin position="136"/>
        <end position="140"/>
    </location>
    <ligand>
        <name>S-adenosyl-L-methionine</name>
        <dbReference type="ChEBI" id="CHEBI:59789"/>
    </ligand>
</feature>
<proteinExistence type="inferred from homology"/>
<evidence type="ECO:0000256" key="1">
    <source>
        <dbReference type="ARBA" id="ARBA00022603"/>
    </source>
</evidence>
<keyword evidence="1 4" id="KW-0489">Methyltransferase</keyword>
<dbReference type="PANTHER" id="PTHR47441:SF3">
    <property type="entry name" value="RELEASE FACTOR GLUTAMINE METHYLTRANSFERASE"/>
    <property type="match status" value="1"/>
</dbReference>
<reference evidence="7" key="1">
    <citation type="journal article" date="2011" name="MBio">
        <title>Novel metabolic attributes of the genus Cyanothece, comprising a group of unicellular nitrogen-fixing Cyanobacteria.</title>
        <authorList>
            <person name="Bandyopadhyay A."/>
            <person name="Elvitigala T."/>
            <person name="Welsh E."/>
            <person name="Stockel J."/>
            <person name="Liberton M."/>
            <person name="Min H."/>
            <person name="Sherman L.A."/>
            <person name="Pakrasi H.B."/>
        </authorList>
    </citation>
    <scope>NUCLEOTIDE SEQUENCE [LARGE SCALE GENOMIC DNA]</scope>
    <source>
        <strain evidence="7">PCC 8801</strain>
    </source>
</reference>
<dbReference type="eggNOG" id="COG2890">
    <property type="taxonomic scope" value="Bacteria"/>
</dbReference>
<dbReference type="OrthoDB" id="9800643at2"/>
<dbReference type="InterPro" id="IPR052663">
    <property type="entry name" value="RF_glutamine_MTase_cyano"/>
</dbReference>
<dbReference type="NCBIfam" id="TIGR03534">
    <property type="entry name" value="RF_mod_PrmC"/>
    <property type="match status" value="1"/>
</dbReference>
<protein>
    <recommendedName>
        <fullName evidence="4">Release factor glutamine methyltransferase</fullName>
        <shortName evidence="4">RF MTase</shortName>
        <ecNumber evidence="4">2.1.1.297</ecNumber>
    </recommendedName>
    <alternativeName>
        <fullName evidence="4">N5-glutamine methyltransferase PrmC</fullName>
    </alternativeName>
    <alternativeName>
        <fullName evidence="4">Protein-(glutamine-N5) MTase PrmC</fullName>
    </alternativeName>
    <alternativeName>
        <fullName evidence="4">Protein-glutamine N-methyltransferase PrmC</fullName>
    </alternativeName>
</protein>
<dbReference type="Pfam" id="PF05175">
    <property type="entry name" value="MTS"/>
    <property type="match status" value="1"/>
</dbReference>
<comment type="catalytic activity">
    <reaction evidence="4">
        <text>L-glutaminyl-[peptide chain release factor] + S-adenosyl-L-methionine = N(5)-methyl-L-glutaminyl-[peptide chain release factor] + S-adenosyl-L-homocysteine + H(+)</text>
        <dbReference type="Rhea" id="RHEA:42896"/>
        <dbReference type="Rhea" id="RHEA-COMP:10271"/>
        <dbReference type="Rhea" id="RHEA-COMP:10272"/>
        <dbReference type="ChEBI" id="CHEBI:15378"/>
        <dbReference type="ChEBI" id="CHEBI:30011"/>
        <dbReference type="ChEBI" id="CHEBI:57856"/>
        <dbReference type="ChEBI" id="CHEBI:59789"/>
        <dbReference type="ChEBI" id="CHEBI:61891"/>
        <dbReference type="EC" id="2.1.1.297"/>
    </reaction>
</comment>
<dbReference type="PANTHER" id="PTHR47441">
    <property type="match status" value="1"/>
</dbReference>
<dbReference type="InterPro" id="IPR007848">
    <property type="entry name" value="Small_mtfrase_dom"/>
</dbReference>
<dbReference type="Gene3D" id="3.40.50.150">
    <property type="entry name" value="Vaccinia Virus protein VP39"/>
    <property type="match status" value="1"/>
</dbReference>
<sequence length="300" mass="33016">MGIVNVSGQELAKWRNWAKTEAVNYHVPSQEVDWLLQDVAQLDALSLRLESFKGRSPIPLKFSLSDLTQLWENRLKDRVPVQYLVGVTPWRNFSLKVSPSVLIPRPETELIIDFAVKAVKDSPRNDLALGHWVDLGTGSGAIACGLAQAFPKAIIHAVDSSEAALAIAQENANNLGFSSRINFYQGSWWTPLESLKGKISGVLSNPPYIPTKMLSALAPEVRDHEPYLALDGGEDGLDSLRYLINSSPDYLYSGGIWLVEMMAGQGEKVAQLLTDSTAYKDIKILSDLAGIDRFALAYCN</sequence>
<feature type="binding site" evidence="4">
    <location>
        <position position="205"/>
    </location>
    <ligand>
        <name>S-adenosyl-L-methionine</name>
        <dbReference type="ChEBI" id="CHEBI:59789"/>
    </ligand>
</feature>
<dbReference type="InterPro" id="IPR004556">
    <property type="entry name" value="HemK-like"/>
</dbReference>
<dbReference type="CDD" id="cd02440">
    <property type="entry name" value="AdoMet_MTases"/>
    <property type="match status" value="1"/>
</dbReference>
<dbReference type="STRING" id="41431.PCC8801_2918"/>
<evidence type="ECO:0000259" key="5">
    <source>
        <dbReference type="Pfam" id="PF05175"/>
    </source>
</evidence>
<evidence type="ECO:0000256" key="2">
    <source>
        <dbReference type="ARBA" id="ARBA00022679"/>
    </source>
</evidence>
<evidence type="ECO:0000256" key="4">
    <source>
        <dbReference type="HAMAP-Rule" id="MF_02126"/>
    </source>
</evidence>
<dbReference type="RefSeq" id="WP_012596180.1">
    <property type="nucleotide sequence ID" value="NC_011726.1"/>
</dbReference>
<dbReference type="NCBIfam" id="TIGR00536">
    <property type="entry name" value="hemK_fam"/>
    <property type="match status" value="1"/>
</dbReference>
<dbReference type="InterPro" id="IPR019874">
    <property type="entry name" value="RF_methyltr_PrmC"/>
</dbReference>